<sequence>MSLEEVFAFGKPNRVAGTASVSRLTGGSDPFNVAVCAAALLYVLIVVVTIF</sequence>
<proteinExistence type="predicted"/>
<evidence type="ECO:0000313" key="3">
    <source>
        <dbReference type="Proteomes" id="UP001548832"/>
    </source>
</evidence>
<evidence type="ECO:0000313" key="2">
    <source>
        <dbReference type="EMBL" id="MET2828928.1"/>
    </source>
</evidence>
<protein>
    <submittedName>
        <fullName evidence="2">Uncharacterized protein</fullName>
    </submittedName>
</protein>
<dbReference type="Proteomes" id="UP001548832">
    <property type="component" value="Unassembled WGS sequence"/>
</dbReference>
<evidence type="ECO:0000256" key="1">
    <source>
        <dbReference type="SAM" id="Phobius"/>
    </source>
</evidence>
<name>A0ABV2DHP0_9HYPH</name>
<dbReference type="EMBL" id="JBEWSZ010000001">
    <property type="protein sequence ID" value="MET2828928.1"/>
    <property type="molecule type" value="Genomic_DNA"/>
</dbReference>
<keyword evidence="1" id="KW-1133">Transmembrane helix</keyword>
<gene>
    <name evidence="2" type="ORF">ABVQ20_18270</name>
</gene>
<reference evidence="2 3" key="1">
    <citation type="submission" date="2024-06" db="EMBL/GenBank/DDBJ databases">
        <authorList>
            <person name="Kim D.-U."/>
        </authorList>
    </citation>
    <scope>NUCLEOTIDE SEQUENCE [LARGE SCALE GENOMIC DNA]</scope>
    <source>
        <strain evidence="2 3">KACC15460</strain>
    </source>
</reference>
<keyword evidence="3" id="KW-1185">Reference proteome</keyword>
<accession>A0ABV2DHP0</accession>
<comment type="caution">
    <text evidence="2">The sequence shown here is derived from an EMBL/GenBank/DDBJ whole genome shotgun (WGS) entry which is preliminary data.</text>
</comment>
<keyword evidence="1" id="KW-0812">Transmembrane</keyword>
<organism evidence="2 3">
    <name type="scientific">Mesorhizobium shangrilense</name>
    <dbReference type="NCBI Taxonomy" id="460060"/>
    <lineage>
        <taxon>Bacteria</taxon>
        <taxon>Pseudomonadati</taxon>
        <taxon>Pseudomonadota</taxon>
        <taxon>Alphaproteobacteria</taxon>
        <taxon>Hyphomicrobiales</taxon>
        <taxon>Phyllobacteriaceae</taxon>
        <taxon>Mesorhizobium</taxon>
    </lineage>
</organism>
<feature type="transmembrane region" description="Helical" evidence="1">
    <location>
        <begin position="31"/>
        <end position="50"/>
    </location>
</feature>
<keyword evidence="1" id="KW-0472">Membrane</keyword>
<dbReference type="RefSeq" id="WP_354460902.1">
    <property type="nucleotide sequence ID" value="NZ_JBEWSZ010000001.1"/>
</dbReference>